<comment type="function">
    <text evidence="6">Possible subunit of a heme lyase.</text>
</comment>
<dbReference type="InterPro" id="IPR017565">
    <property type="entry name" value="For-dep_Cytc_NO2Rdtase_NrfF"/>
</dbReference>
<dbReference type="InterPro" id="IPR005616">
    <property type="entry name" value="CcmH/CycL/Ccl2/NrfF_N"/>
</dbReference>
<name>A0ABT4YQK4_9VIBR</name>
<evidence type="ECO:0000256" key="4">
    <source>
        <dbReference type="ARBA" id="ARBA00022729"/>
    </source>
</evidence>
<evidence type="ECO:0000256" key="5">
    <source>
        <dbReference type="ARBA" id="ARBA00023004"/>
    </source>
</evidence>
<reference evidence="8 9" key="1">
    <citation type="submission" date="2023-01" db="EMBL/GenBank/DDBJ databases">
        <title>Vibrio sp. KJ40-1 sp.nov, isolated from marine algae.</title>
        <authorList>
            <person name="Butt M."/>
            <person name="Kim J.M.J."/>
            <person name="Jeon C.O.C."/>
        </authorList>
    </citation>
    <scope>NUCLEOTIDE SEQUENCE [LARGE SCALE GENOMIC DNA]</scope>
    <source>
        <strain evidence="8 9">KJ40-1</strain>
    </source>
</reference>
<keyword evidence="9" id="KW-1185">Reference proteome</keyword>
<sequence>MKKILFLVVSVLSLQLIPFSGIAANNDAPVIFYDNNKDVAIKAELFEFDSEQQRQEAVRLAKSLRCPQCQNQNLVESNSPVAKDLRLKVYQMVKEGQSDDEIVEFMTHRFGDFVLYDPALSTRTIVLWFFPVLLLVLGLFLAFNMVKPKRNIDDNTD</sequence>
<dbReference type="NCBIfam" id="TIGR03147">
    <property type="entry name" value="cyt_nit_nrfF"/>
    <property type="match status" value="1"/>
</dbReference>
<dbReference type="Pfam" id="PF03918">
    <property type="entry name" value="CcmH"/>
    <property type="match status" value="1"/>
</dbReference>
<gene>
    <name evidence="8" type="primary">nrfF</name>
    <name evidence="8" type="ORF">PGX00_08850</name>
</gene>
<evidence type="ECO:0000313" key="8">
    <source>
        <dbReference type="EMBL" id="MDB1123760.1"/>
    </source>
</evidence>
<dbReference type="Gene3D" id="1.10.8.640">
    <property type="entry name" value="Cytochrome C biogenesis protein"/>
    <property type="match status" value="1"/>
</dbReference>
<keyword evidence="4 6" id="KW-0732">Signal</keyword>
<dbReference type="InterPro" id="IPR051263">
    <property type="entry name" value="C-type_cytochrome_biogenesis"/>
</dbReference>
<keyword evidence="6" id="KW-0472">Membrane</keyword>
<dbReference type="RefSeq" id="WP_272135369.1">
    <property type="nucleotide sequence ID" value="NZ_JAQLOI010000001.1"/>
</dbReference>
<dbReference type="GO" id="GO:0016829">
    <property type="term" value="F:lyase activity"/>
    <property type="evidence" value="ECO:0007669"/>
    <property type="project" value="UniProtKB-KW"/>
</dbReference>
<feature type="domain" description="CcmH/CycL/Ccl2/NrfF N-terminal" evidence="7">
    <location>
        <begin position="43"/>
        <end position="151"/>
    </location>
</feature>
<dbReference type="CDD" id="cd16378">
    <property type="entry name" value="CcmH_N"/>
    <property type="match status" value="1"/>
</dbReference>
<keyword evidence="8" id="KW-0456">Lyase</keyword>
<keyword evidence="3 6" id="KW-0479">Metal-binding</keyword>
<dbReference type="PANTHER" id="PTHR47870:SF2">
    <property type="entry name" value="FORMATE-DEPENDENT NITRITE REDUCTASE COMPLEX SUBUNIT NRFF"/>
    <property type="match status" value="1"/>
</dbReference>
<dbReference type="InterPro" id="IPR038297">
    <property type="entry name" value="CcmH/CycL/NrfF/Ccl2_sf"/>
</dbReference>
<comment type="similarity">
    <text evidence="1 6">Belongs to the CcmH/CycL/Ccl2/NrfF family.</text>
</comment>
<evidence type="ECO:0000256" key="2">
    <source>
        <dbReference type="ARBA" id="ARBA00022617"/>
    </source>
</evidence>
<evidence type="ECO:0000256" key="6">
    <source>
        <dbReference type="RuleBase" id="RU364112"/>
    </source>
</evidence>
<dbReference type="EMBL" id="JAQLOI010000001">
    <property type="protein sequence ID" value="MDB1123760.1"/>
    <property type="molecule type" value="Genomic_DNA"/>
</dbReference>
<keyword evidence="2 6" id="KW-0349">Heme</keyword>
<feature type="chain" id="PRO_5044995554" description="Formate-dependent nitrite reductase complex subunit" evidence="6">
    <location>
        <begin position="24"/>
        <end position="157"/>
    </location>
</feature>
<evidence type="ECO:0000313" key="9">
    <source>
        <dbReference type="Proteomes" id="UP001210678"/>
    </source>
</evidence>
<evidence type="ECO:0000259" key="7">
    <source>
        <dbReference type="Pfam" id="PF03918"/>
    </source>
</evidence>
<evidence type="ECO:0000256" key="1">
    <source>
        <dbReference type="ARBA" id="ARBA00010342"/>
    </source>
</evidence>
<keyword evidence="6" id="KW-0812">Transmembrane</keyword>
<proteinExistence type="inferred from homology"/>
<evidence type="ECO:0000256" key="3">
    <source>
        <dbReference type="ARBA" id="ARBA00022723"/>
    </source>
</evidence>
<comment type="caution">
    <text evidence="8">The sequence shown here is derived from an EMBL/GenBank/DDBJ whole genome shotgun (WGS) entry which is preliminary data.</text>
</comment>
<keyword evidence="5 6" id="KW-0408">Iron</keyword>
<feature type="transmembrane region" description="Helical" evidence="6">
    <location>
        <begin position="125"/>
        <end position="143"/>
    </location>
</feature>
<dbReference type="PANTHER" id="PTHR47870">
    <property type="entry name" value="CYTOCHROME C-TYPE BIOGENESIS PROTEIN CCMH"/>
    <property type="match status" value="1"/>
</dbReference>
<feature type="signal peptide" evidence="6">
    <location>
        <begin position="1"/>
        <end position="23"/>
    </location>
</feature>
<protein>
    <recommendedName>
        <fullName evidence="6">Formate-dependent nitrite reductase complex subunit</fullName>
    </recommendedName>
</protein>
<organism evidence="8 9">
    <name type="scientific">Vibrio algarum</name>
    <dbReference type="NCBI Taxonomy" id="3020714"/>
    <lineage>
        <taxon>Bacteria</taxon>
        <taxon>Pseudomonadati</taxon>
        <taxon>Pseudomonadota</taxon>
        <taxon>Gammaproteobacteria</taxon>
        <taxon>Vibrionales</taxon>
        <taxon>Vibrionaceae</taxon>
        <taxon>Vibrio</taxon>
    </lineage>
</organism>
<accession>A0ABT4YQK4</accession>
<keyword evidence="6" id="KW-1133">Transmembrane helix</keyword>
<dbReference type="Proteomes" id="UP001210678">
    <property type="component" value="Unassembled WGS sequence"/>
</dbReference>